<name>A0A7C9VV31_9PSEU</name>
<dbReference type="AlphaFoldDB" id="A0A7C9VV31"/>
<sequence length="133" mass="14932">MPRRRPAPVRARELHGRPIRQVSRVSAPALRAIARFERIHYTPGSVAGALDSWSRFVHGPARVITGYGTELNPCPCCDSLDPYVERRVLRRALIALPARAARELRALVRPLDDLYLARSIPSPEHAELRGLLE</sequence>
<dbReference type="EMBL" id="JAAMPJ010000001">
    <property type="protein sequence ID" value="NGY58139.1"/>
    <property type="molecule type" value="Genomic_DNA"/>
</dbReference>
<keyword evidence="2" id="KW-1185">Reference proteome</keyword>
<protein>
    <submittedName>
        <fullName evidence="1">Uncharacterized protein</fullName>
    </submittedName>
</protein>
<dbReference type="Proteomes" id="UP000481360">
    <property type="component" value="Unassembled WGS sequence"/>
</dbReference>
<evidence type="ECO:0000313" key="1">
    <source>
        <dbReference type="EMBL" id="NGY58139.1"/>
    </source>
</evidence>
<dbReference type="RefSeq" id="WP_166044026.1">
    <property type="nucleotide sequence ID" value="NZ_JAAMPJ010000001.1"/>
</dbReference>
<organism evidence="1 2">
    <name type="scientific">Lentzea alba</name>
    <dbReference type="NCBI Taxonomy" id="2714351"/>
    <lineage>
        <taxon>Bacteria</taxon>
        <taxon>Bacillati</taxon>
        <taxon>Actinomycetota</taxon>
        <taxon>Actinomycetes</taxon>
        <taxon>Pseudonocardiales</taxon>
        <taxon>Pseudonocardiaceae</taxon>
        <taxon>Lentzea</taxon>
    </lineage>
</organism>
<accession>A0A7C9VV31</accession>
<comment type="caution">
    <text evidence="1">The sequence shown here is derived from an EMBL/GenBank/DDBJ whole genome shotgun (WGS) entry which is preliminary data.</text>
</comment>
<reference evidence="1 2" key="1">
    <citation type="submission" date="2020-03" db="EMBL/GenBank/DDBJ databases">
        <title>Isolation and identification of active actinomycetes.</title>
        <authorList>
            <person name="Sun X."/>
        </authorList>
    </citation>
    <scope>NUCLEOTIDE SEQUENCE [LARGE SCALE GENOMIC DNA]</scope>
    <source>
        <strain evidence="1 2">NEAU-D13</strain>
    </source>
</reference>
<proteinExistence type="predicted"/>
<gene>
    <name evidence="1" type="ORF">G7043_04230</name>
</gene>
<evidence type="ECO:0000313" key="2">
    <source>
        <dbReference type="Proteomes" id="UP000481360"/>
    </source>
</evidence>